<evidence type="ECO:0000259" key="1">
    <source>
        <dbReference type="PROSITE" id="PS51910"/>
    </source>
</evidence>
<dbReference type="PANTHER" id="PTHR46066:SF2">
    <property type="entry name" value="CHITINASE DOMAIN-CONTAINING PROTEIN 1"/>
    <property type="match status" value="1"/>
</dbReference>
<accession>A0ABQ4MWH9</accession>
<dbReference type="Pfam" id="PF00704">
    <property type="entry name" value="Glyco_hydro_18"/>
    <property type="match status" value="1"/>
</dbReference>
<dbReference type="Pfam" id="PF08239">
    <property type="entry name" value="SH3_3"/>
    <property type="match status" value="1"/>
</dbReference>
<dbReference type="PROSITE" id="PS51910">
    <property type="entry name" value="GH18_2"/>
    <property type="match status" value="1"/>
</dbReference>
<dbReference type="Proteomes" id="UP000681290">
    <property type="component" value="Unassembled WGS sequence"/>
</dbReference>
<organism evidence="2 3">
    <name type="scientific">Paenibacillus woosongensis</name>
    <dbReference type="NCBI Taxonomy" id="307580"/>
    <lineage>
        <taxon>Bacteria</taxon>
        <taxon>Bacillati</taxon>
        <taxon>Bacillota</taxon>
        <taxon>Bacilli</taxon>
        <taxon>Bacillales</taxon>
        <taxon>Paenibacillaceae</taxon>
        <taxon>Paenibacillus</taxon>
    </lineage>
</organism>
<name>A0ABQ4MWH9_9BACL</name>
<comment type="caution">
    <text evidence="2">The sequence shown here is derived from an EMBL/GenBank/DDBJ whole genome shotgun (WGS) entry which is preliminary data.</text>
</comment>
<dbReference type="Gene3D" id="3.20.20.80">
    <property type="entry name" value="Glycosidases"/>
    <property type="match status" value="1"/>
</dbReference>
<evidence type="ECO:0000313" key="3">
    <source>
        <dbReference type="Proteomes" id="UP000681290"/>
    </source>
</evidence>
<protein>
    <recommendedName>
        <fullName evidence="1">GH18 domain-containing protein</fullName>
    </recommendedName>
</protein>
<dbReference type="InterPro" id="IPR029070">
    <property type="entry name" value="Chitinase_insertion_sf"/>
</dbReference>
<dbReference type="Gene3D" id="3.30.457.10">
    <property type="entry name" value="Copper amine oxidase-like, N-terminal domain"/>
    <property type="match status" value="1"/>
</dbReference>
<dbReference type="SUPFAM" id="SSF51445">
    <property type="entry name" value="(Trans)glycosidases"/>
    <property type="match status" value="1"/>
</dbReference>
<dbReference type="Gene3D" id="3.10.50.10">
    <property type="match status" value="1"/>
</dbReference>
<keyword evidence="3" id="KW-1185">Reference proteome</keyword>
<dbReference type="EMBL" id="BOSM01000009">
    <property type="protein sequence ID" value="GIP60295.1"/>
    <property type="molecule type" value="Genomic_DNA"/>
</dbReference>
<dbReference type="InterPro" id="IPR011583">
    <property type="entry name" value="Chitinase_II/V-like_cat"/>
</dbReference>
<feature type="domain" description="GH18" evidence="1">
    <location>
        <begin position="260"/>
        <end position="576"/>
    </location>
</feature>
<dbReference type="InterPro" id="IPR012854">
    <property type="entry name" value="Cu_amine_oxidase-like_N"/>
</dbReference>
<dbReference type="InterPro" id="IPR036582">
    <property type="entry name" value="Mao_N_sf"/>
</dbReference>
<dbReference type="Gene3D" id="2.30.30.40">
    <property type="entry name" value="SH3 Domains"/>
    <property type="match status" value="1"/>
</dbReference>
<evidence type="ECO:0000313" key="2">
    <source>
        <dbReference type="EMBL" id="GIP60295.1"/>
    </source>
</evidence>
<dbReference type="SMART" id="SM00636">
    <property type="entry name" value="Glyco_18"/>
    <property type="match status" value="1"/>
</dbReference>
<gene>
    <name evidence="2" type="ORF">J15TS10_41090</name>
</gene>
<dbReference type="InterPro" id="IPR017853">
    <property type="entry name" value="GH"/>
</dbReference>
<dbReference type="SUPFAM" id="SSF55383">
    <property type="entry name" value="Copper amine oxidase, domain N"/>
    <property type="match status" value="1"/>
</dbReference>
<dbReference type="Pfam" id="PF07833">
    <property type="entry name" value="Cu_amine_oxidN1"/>
    <property type="match status" value="1"/>
</dbReference>
<reference evidence="2 3" key="1">
    <citation type="submission" date="2021-03" db="EMBL/GenBank/DDBJ databases">
        <title>Antimicrobial resistance genes in bacteria isolated from Japanese honey, and their potential for conferring macrolide and lincosamide resistance in the American foulbrood pathogen Paenibacillus larvae.</title>
        <authorList>
            <person name="Okamoto M."/>
            <person name="Kumagai M."/>
            <person name="Kanamori H."/>
            <person name="Takamatsu D."/>
        </authorList>
    </citation>
    <scope>NUCLEOTIDE SEQUENCE [LARGE SCALE GENOMIC DNA]</scope>
    <source>
        <strain evidence="2 3">J15TS10</strain>
    </source>
</reference>
<sequence length="576" mass="65271">MKNRRTARMRRKRGGRFKWFIVLVLFVAGAYWAVSELLPSWEHADPDWKGKFDKPIFVAGEVMDLPALDSGEGLKLPFSMIQSEIDPNVRYEEETKSVILTTQRKLVLMKTDDMNGKINNKPVQLLFAPVEKEGNLYLPAYLLKELYGIEVHEDTASGTVLVYRAGETIRKAQVHSTSRRKDSTVALRQGDSIHTPILAEMKPGEQLRILDETDNWYYVQLNNGYAGYVKKKNVALEEQIVVPPIEEQAVPPAKQKWQSKAVNLTWEAVYNVAPKPSSIGEMPGVNVVSPTWFSLVDGKGNVQSKADHAYVKWAHGRGMQVWGLFSNSFEPEITSESLSTFERRITTILQMLHYAKLYDLDGINIDYENVYTKDGANLTQFMRELWPLAQEQGLVVSIDVTPKSNSEMWSAFLDRRALAKVTDYLIVMAYDEHWAASPVAGSVASLPWVRSSMTRIINEDDVPPSKLILGIPLYMRVWTETVEEGATKVKSKAIGMKKAQEIIKEKSLKPEFSEETGQNYVEYRENGVLQRIWLEDKDSLARRVELAKSLQLGGIATWNRSFASSDAWDVLSKIAE</sequence>
<dbReference type="InterPro" id="IPR003646">
    <property type="entry name" value="SH3-like_bac-type"/>
</dbReference>
<dbReference type="PANTHER" id="PTHR46066">
    <property type="entry name" value="CHITINASE DOMAIN-CONTAINING PROTEIN 1 FAMILY MEMBER"/>
    <property type="match status" value="1"/>
</dbReference>
<proteinExistence type="predicted"/>
<dbReference type="InterPro" id="IPR001223">
    <property type="entry name" value="Glyco_hydro18_cat"/>
</dbReference>